<organism evidence="7 8">
    <name type="scientific">Streptomyces spirodelae</name>
    <dbReference type="NCBI Taxonomy" id="2812904"/>
    <lineage>
        <taxon>Bacteria</taxon>
        <taxon>Bacillati</taxon>
        <taxon>Actinomycetota</taxon>
        <taxon>Actinomycetes</taxon>
        <taxon>Kitasatosporales</taxon>
        <taxon>Streptomycetaceae</taxon>
        <taxon>Streptomyces</taxon>
    </lineage>
</organism>
<reference evidence="7 8" key="1">
    <citation type="submission" date="2021-02" db="EMBL/GenBank/DDBJ databases">
        <title>Streptomyces spirodelae sp. nov., isolated from duckweed.</title>
        <authorList>
            <person name="Saimee Y."/>
            <person name="Duangmal K."/>
        </authorList>
    </citation>
    <scope>NUCLEOTIDE SEQUENCE [LARGE SCALE GENOMIC DNA]</scope>
    <source>
        <strain evidence="7 8">DW4-2</strain>
    </source>
</reference>
<evidence type="ECO:0000256" key="5">
    <source>
        <dbReference type="ARBA" id="ARBA00023004"/>
    </source>
</evidence>
<comment type="similarity">
    <text evidence="2">Belongs to the 4HPPD family.</text>
</comment>
<keyword evidence="8" id="KW-1185">Reference proteome</keyword>
<evidence type="ECO:0000256" key="4">
    <source>
        <dbReference type="ARBA" id="ARBA00022737"/>
    </source>
</evidence>
<dbReference type="EMBL" id="JAFFZN010000004">
    <property type="protein sequence ID" value="MBO8185026.1"/>
    <property type="molecule type" value="Genomic_DNA"/>
</dbReference>
<dbReference type="CDD" id="cd07250">
    <property type="entry name" value="HPPD_C_like"/>
    <property type="match status" value="1"/>
</dbReference>
<dbReference type="SUPFAM" id="SSF54593">
    <property type="entry name" value="Glyoxalase/Bleomycin resistance protein/Dihydroxybiphenyl dioxygenase"/>
    <property type="match status" value="1"/>
</dbReference>
<dbReference type="NCBIfam" id="TIGR01263">
    <property type="entry name" value="4HPPD"/>
    <property type="match status" value="1"/>
</dbReference>
<keyword evidence="7" id="KW-0560">Oxidoreductase</keyword>
<protein>
    <submittedName>
        <fullName evidence="7">4-hydroxyphenylpyruvate dioxygenase</fullName>
        <ecNumber evidence="7">1.13.11.27</ecNumber>
    </submittedName>
</protein>
<evidence type="ECO:0000256" key="2">
    <source>
        <dbReference type="ARBA" id="ARBA00005877"/>
    </source>
</evidence>
<sequence length="397" mass="43056">MSGDAVQRTSVMELKATVLAEGISPPLNEATGNRPCDLLGIDHIRLCVGNARQAVHFYVNTFAMEVTAYRGDETSGSGLTEYLLTSGQVRFLITGGASPDSGAARWAAAHGDGVSDVALQVANLDEGLAYAAAAGATVLQEPTAHTDEFGQVRTAAIATYGELRHTLVERGSYTGPFLPGFGPPPVVPSPSSPPLFHQVDHTVGCVEHGLMDKWVDFYRRVLGFTTMAEFVGEDIATEYSALMSKVVADGTGKVKLPLNEPAPGKKRSQIDEYLQYHRGPGVQHIALETHDILAATDALRAAGVDFLATPDAYYDDPELRARIGDVRVDIAELRERGVLVDRDEDGYLLQIFTRPLVDRPTFFIELIERHGCQGFGKGNFKALFEAVEREQDRRGNL</sequence>
<gene>
    <name evidence="7" type="primary">hppD</name>
    <name evidence="7" type="ORF">JW592_06020</name>
</gene>
<dbReference type="GO" id="GO:0003868">
    <property type="term" value="F:4-hydroxyphenylpyruvate dioxygenase activity"/>
    <property type="evidence" value="ECO:0007669"/>
    <property type="project" value="UniProtKB-EC"/>
</dbReference>
<dbReference type="InterPro" id="IPR037523">
    <property type="entry name" value="VOC_core"/>
</dbReference>
<dbReference type="PIRSF" id="PIRSF009283">
    <property type="entry name" value="HPP_dOase"/>
    <property type="match status" value="1"/>
</dbReference>
<dbReference type="InterPro" id="IPR041736">
    <property type="entry name" value="4OHPhenylPyrv_dOase_N"/>
</dbReference>
<accession>A0ABS3WPH6</accession>
<feature type="domain" description="VOC" evidence="6">
    <location>
        <begin position="40"/>
        <end position="170"/>
    </location>
</feature>
<proteinExistence type="inferred from homology"/>
<dbReference type="InterPro" id="IPR004360">
    <property type="entry name" value="Glyas_Fos-R_dOase_dom"/>
</dbReference>
<keyword evidence="5" id="KW-0408">Iron</keyword>
<dbReference type="InterPro" id="IPR029068">
    <property type="entry name" value="Glyas_Bleomycin-R_OHBP_Dase"/>
</dbReference>
<dbReference type="PANTHER" id="PTHR11959">
    <property type="entry name" value="4-HYDROXYPHENYLPYRUVATE DIOXYGENASE"/>
    <property type="match status" value="1"/>
</dbReference>
<dbReference type="InterPro" id="IPR041735">
    <property type="entry name" value="4OHPhenylPyrv_dOase_C"/>
</dbReference>
<dbReference type="Pfam" id="PF00903">
    <property type="entry name" value="Glyoxalase"/>
    <property type="match status" value="2"/>
</dbReference>
<name>A0ABS3WPH6_9ACTN</name>
<comment type="cofactor">
    <cofactor evidence="1">
        <name>Fe cation</name>
        <dbReference type="ChEBI" id="CHEBI:24875"/>
    </cofactor>
</comment>
<dbReference type="CDD" id="cd08342">
    <property type="entry name" value="HPPD_N_like"/>
    <property type="match status" value="1"/>
</dbReference>
<dbReference type="PROSITE" id="PS51819">
    <property type="entry name" value="VOC"/>
    <property type="match status" value="2"/>
</dbReference>
<evidence type="ECO:0000256" key="3">
    <source>
        <dbReference type="ARBA" id="ARBA00022723"/>
    </source>
</evidence>
<evidence type="ECO:0000313" key="8">
    <source>
        <dbReference type="Proteomes" id="UP001518976"/>
    </source>
</evidence>
<keyword evidence="7" id="KW-0223">Dioxygenase</keyword>
<evidence type="ECO:0000259" key="6">
    <source>
        <dbReference type="PROSITE" id="PS51819"/>
    </source>
</evidence>
<dbReference type="Proteomes" id="UP001518976">
    <property type="component" value="Unassembled WGS sequence"/>
</dbReference>
<keyword evidence="3" id="KW-0479">Metal-binding</keyword>
<dbReference type="Gene3D" id="3.10.180.10">
    <property type="entry name" value="2,3-Dihydroxybiphenyl 1,2-Dioxygenase, domain 1"/>
    <property type="match status" value="2"/>
</dbReference>
<comment type="caution">
    <text evidence="7">The sequence shown here is derived from an EMBL/GenBank/DDBJ whole genome shotgun (WGS) entry which is preliminary data.</text>
</comment>
<evidence type="ECO:0000313" key="7">
    <source>
        <dbReference type="EMBL" id="MBO8185026.1"/>
    </source>
</evidence>
<keyword evidence="4" id="KW-0677">Repeat</keyword>
<dbReference type="InterPro" id="IPR005956">
    <property type="entry name" value="4OHPhenylPyrv_dOase"/>
</dbReference>
<evidence type="ECO:0000256" key="1">
    <source>
        <dbReference type="ARBA" id="ARBA00001962"/>
    </source>
</evidence>
<dbReference type="PANTHER" id="PTHR11959:SF1">
    <property type="entry name" value="4-HYDROXYPHENYLPYRUVATE DIOXYGENASE"/>
    <property type="match status" value="1"/>
</dbReference>
<dbReference type="EC" id="1.13.11.27" evidence="7"/>
<feature type="domain" description="VOC" evidence="6">
    <location>
        <begin position="198"/>
        <end position="354"/>
    </location>
</feature>